<dbReference type="Pfam" id="PF13878">
    <property type="entry name" value="zf-C2H2_3"/>
    <property type="match status" value="1"/>
</dbReference>
<dbReference type="InterPro" id="IPR028005">
    <property type="entry name" value="AcTrfase_ESCO_Znf_dom"/>
</dbReference>
<name>A0AAX6MMC2_9PEZI</name>
<keyword evidence="4" id="KW-1185">Reference proteome</keyword>
<dbReference type="EMBL" id="JBANMG010000005">
    <property type="protein sequence ID" value="KAK6953634.1"/>
    <property type="molecule type" value="Genomic_DNA"/>
</dbReference>
<evidence type="ECO:0000256" key="1">
    <source>
        <dbReference type="SAM" id="MobiDB-lite"/>
    </source>
</evidence>
<feature type="region of interest" description="Disordered" evidence="1">
    <location>
        <begin position="1"/>
        <end position="73"/>
    </location>
</feature>
<feature type="domain" description="N-acetyltransferase ESCO zinc-finger" evidence="2">
    <location>
        <begin position="206"/>
        <end position="244"/>
    </location>
</feature>
<dbReference type="Proteomes" id="UP001369815">
    <property type="component" value="Unassembled WGS sequence"/>
</dbReference>
<dbReference type="AlphaFoldDB" id="A0AAX6MMC2"/>
<evidence type="ECO:0000259" key="2">
    <source>
        <dbReference type="Pfam" id="PF13878"/>
    </source>
</evidence>
<reference evidence="3 4" key="1">
    <citation type="journal article" date="2024" name="Front Chem Biol">
        <title>Unveiling the potential of Daldinia eschscholtzii MFLUCC 19-0629 through bioactivity and bioinformatics studies for enhanced sustainable agriculture production.</title>
        <authorList>
            <person name="Brooks S."/>
            <person name="Weaver J.A."/>
            <person name="Klomchit A."/>
            <person name="Alharthi S.A."/>
            <person name="Onlamun T."/>
            <person name="Nurani R."/>
            <person name="Vong T.K."/>
            <person name="Alberti F."/>
            <person name="Greco C."/>
        </authorList>
    </citation>
    <scope>NUCLEOTIDE SEQUENCE [LARGE SCALE GENOMIC DNA]</scope>
    <source>
        <strain evidence="3">MFLUCC 19-0629</strain>
    </source>
</reference>
<sequence>MKPLISELQTESSRVLRTYGKRTSSSDSAQSTSKKRCIEKTDTAILSNDETPAESLCDTTIPPSPTLPPAQPIRKGTIMNYFKVVPSSSSCASHSPAPSSGPVDPTSTPPSSPPTSGLQRKQRRRLTTRIVSRATSVESKAEDLVEEDEKERVNEVDTVSMSPNNSSQAFSEISSAILNLPVIKPKRQPDTKRERNMKPSKPTTIQTTLSLSIDDKGFTECKECDMLYNPLHKQDAKYHAKRHAAILKAKSTIRDSKGTLD</sequence>
<feature type="compositionally biased region" description="Low complexity" evidence="1">
    <location>
        <begin position="87"/>
        <end position="106"/>
    </location>
</feature>
<proteinExistence type="predicted"/>
<evidence type="ECO:0000313" key="4">
    <source>
        <dbReference type="Proteomes" id="UP001369815"/>
    </source>
</evidence>
<comment type="caution">
    <text evidence="3">The sequence shown here is derived from an EMBL/GenBank/DDBJ whole genome shotgun (WGS) entry which is preliminary data.</text>
</comment>
<accession>A0AAX6MMC2</accession>
<feature type="region of interest" description="Disordered" evidence="1">
    <location>
        <begin position="87"/>
        <end position="150"/>
    </location>
</feature>
<evidence type="ECO:0000313" key="3">
    <source>
        <dbReference type="EMBL" id="KAK6953634.1"/>
    </source>
</evidence>
<organism evidence="3 4">
    <name type="scientific">Daldinia eschscholtzii</name>
    <dbReference type="NCBI Taxonomy" id="292717"/>
    <lineage>
        <taxon>Eukaryota</taxon>
        <taxon>Fungi</taxon>
        <taxon>Dikarya</taxon>
        <taxon>Ascomycota</taxon>
        <taxon>Pezizomycotina</taxon>
        <taxon>Sordariomycetes</taxon>
        <taxon>Xylariomycetidae</taxon>
        <taxon>Xylariales</taxon>
        <taxon>Hypoxylaceae</taxon>
        <taxon>Daldinia</taxon>
    </lineage>
</organism>
<gene>
    <name evidence="3" type="ORF">Daesc_005939</name>
</gene>
<protein>
    <recommendedName>
        <fullName evidence="2">N-acetyltransferase ESCO zinc-finger domain-containing protein</fullName>
    </recommendedName>
</protein>
<feature type="compositionally biased region" description="Pro residues" evidence="1">
    <location>
        <begin position="62"/>
        <end position="71"/>
    </location>
</feature>